<feature type="transmembrane region" description="Helical" evidence="1">
    <location>
        <begin position="62"/>
        <end position="84"/>
    </location>
</feature>
<keyword evidence="1" id="KW-1133">Transmembrane helix</keyword>
<dbReference type="EMBL" id="JAVDUI010000001">
    <property type="protein sequence ID" value="MDR6892031.1"/>
    <property type="molecule type" value="Genomic_DNA"/>
</dbReference>
<keyword evidence="3" id="KW-1185">Reference proteome</keyword>
<comment type="caution">
    <text evidence="2">The sequence shown here is derived from an EMBL/GenBank/DDBJ whole genome shotgun (WGS) entry which is preliminary data.</text>
</comment>
<feature type="transmembrane region" description="Helical" evidence="1">
    <location>
        <begin position="90"/>
        <end position="110"/>
    </location>
</feature>
<gene>
    <name evidence="2" type="ORF">J2S35_000971</name>
</gene>
<reference evidence="2" key="1">
    <citation type="submission" date="2023-07" db="EMBL/GenBank/DDBJ databases">
        <title>Sequencing the genomes of 1000 actinobacteria strains.</title>
        <authorList>
            <person name="Klenk H.-P."/>
        </authorList>
    </citation>
    <scope>NUCLEOTIDE SEQUENCE</scope>
    <source>
        <strain evidence="2">DSM 13988</strain>
    </source>
</reference>
<protein>
    <submittedName>
        <fullName evidence="2">Membrane protein</fullName>
    </submittedName>
</protein>
<evidence type="ECO:0000313" key="2">
    <source>
        <dbReference type="EMBL" id="MDR6892031.1"/>
    </source>
</evidence>
<evidence type="ECO:0000256" key="1">
    <source>
        <dbReference type="SAM" id="Phobius"/>
    </source>
</evidence>
<proteinExistence type="predicted"/>
<evidence type="ECO:0000313" key="3">
    <source>
        <dbReference type="Proteomes" id="UP001247307"/>
    </source>
</evidence>
<dbReference type="InterPro" id="IPR025962">
    <property type="entry name" value="SdpI/YhfL"/>
</dbReference>
<keyword evidence="1" id="KW-0812">Transmembrane</keyword>
<dbReference type="Pfam" id="PF13630">
    <property type="entry name" value="SdpI"/>
    <property type="match status" value="1"/>
</dbReference>
<name>A0AAE3YHD0_9MICC</name>
<dbReference type="AlphaFoldDB" id="A0AAE3YHD0"/>
<sequence length="133" mass="12458">MDIGGVAVNVVGLVLVSAVFLSVAGAAKAGTLPPNGAVGIRTRATKANDAAWYAGHIAGAPVLKLGGAGGLVLAVVAAAVLIIARASTPALVISLAGYAAILAAAIISAVKANAAARPLAGGGPGGRPSSSSS</sequence>
<accession>A0AAE3YHD0</accession>
<feature type="transmembrane region" description="Helical" evidence="1">
    <location>
        <begin position="6"/>
        <end position="27"/>
    </location>
</feature>
<dbReference type="RefSeq" id="WP_309850476.1">
    <property type="nucleotide sequence ID" value="NZ_BAAAIU010000001.1"/>
</dbReference>
<keyword evidence="1" id="KW-0472">Membrane</keyword>
<dbReference type="Proteomes" id="UP001247307">
    <property type="component" value="Unassembled WGS sequence"/>
</dbReference>
<organism evidence="2 3">
    <name type="scientific">Falsarthrobacter nasiphocae</name>
    <dbReference type="NCBI Taxonomy" id="189863"/>
    <lineage>
        <taxon>Bacteria</taxon>
        <taxon>Bacillati</taxon>
        <taxon>Actinomycetota</taxon>
        <taxon>Actinomycetes</taxon>
        <taxon>Micrococcales</taxon>
        <taxon>Micrococcaceae</taxon>
        <taxon>Falsarthrobacter</taxon>
    </lineage>
</organism>